<protein>
    <submittedName>
        <fullName evidence="3">Iron complex transport system substrate-binding protein</fullName>
    </submittedName>
</protein>
<dbReference type="SUPFAM" id="SSF53807">
    <property type="entry name" value="Helical backbone' metal receptor"/>
    <property type="match status" value="1"/>
</dbReference>
<dbReference type="PANTHER" id="PTHR30535:SF34">
    <property type="entry name" value="MOLYBDATE-BINDING PROTEIN MOLA"/>
    <property type="match status" value="1"/>
</dbReference>
<feature type="signal peptide" evidence="1">
    <location>
        <begin position="1"/>
        <end position="19"/>
    </location>
</feature>
<dbReference type="Proteomes" id="UP000324159">
    <property type="component" value="Unassembled WGS sequence"/>
</dbReference>
<keyword evidence="4" id="KW-1185">Reference proteome</keyword>
<feature type="domain" description="Fe/B12 periplasmic-binding" evidence="2">
    <location>
        <begin position="22"/>
        <end position="261"/>
    </location>
</feature>
<dbReference type="EMBL" id="VNIB01000003">
    <property type="protein sequence ID" value="TYO99267.1"/>
    <property type="molecule type" value="Genomic_DNA"/>
</dbReference>
<dbReference type="PROSITE" id="PS50983">
    <property type="entry name" value="FE_B12_PBP"/>
    <property type="match status" value="1"/>
</dbReference>
<evidence type="ECO:0000256" key="1">
    <source>
        <dbReference type="SAM" id="SignalP"/>
    </source>
</evidence>
<dbReference type="AlphaFoldDB" id="A0A5D3WLF3"/>
<comment type="caution">
    <text evidence="3">The sequence shown here is derived from an EMBL/GenBank/DDBJ whole genome shotgun (WGS) entry which is preliminary data.</text>
</comment>
<dbReference type="GO" id="GO:0071281">
    <property type="term" value="P:cellular response to iron ion"/>
    <property type="evidence" value="ECO:0007669"/>
    <property type="project" value="TreeGrafter"/>
</dbReference>
<dbReference type="Gene3D" id="3.40.50.1980">
    <property type="entry name" value="Nitrogenase molybdenum iron protein domain"/>
    <property type="match status" value="2"/>
</dbReference>
<reference evidence="3 4" key="1">
    <citation type="submission" date="2019-07" db="EMBL/GenBank/DDBJ databases">
        <title>Genomic Encyclopedia of Type Strains, Phase IV (KMG-IV): sequencing the most valuable type-strain genomes for metagenomic binning, comparative biology and taxonomic classification.</title>
        <authorList>
            <person name="Goeker M."/>
        </authorList>
    </citation>
    <scope>NUCLEOTIDE SEQUENCE [LARGE SCALE GENOMIC DNA]</scope>
    <source>
        <strain evidence="3 4">SS015</strain>
    </source>
</reference>
<dbReference type="OrthoDB" id="9787772at2"/>
<name>A0A5D3WLF3_9BACT</name>
<feature type="chain" id="PRO_5023055520" evidence="1">
    <location>
        <begin position="20"/>
        <end position="261"/>
    </location>
</feature>
<evidence type="ECO:0000259" key="2">
    <source>
        <dbReference type="PROSITE" id="PS50983"/>
    </source>
</evidence>
<evidence type="ECO:0000313" key="3">
    <source>
        <dbReference type="EMBL" id="TYO99267.1"/>
    </source>
</evidence>
<dbReference type="InterPro" id="IPR002491">
    <property type="entry name" value="ABC_transptr_periplasmic_BD"/>
</dbReference>
<keyword evidence="1" id="KW-0732">Signal</keyword>
<organism evidence="3 4">
    <name type="scientific">Geothermobacter ehrlichii</name>
    <dbReference type="NCBI Taxonomy" id="213224"/>
    <lineage>
        <taxon>Bacteria</taxon>
        <taxon>Pseudomonadati</taxon>
        <taxon>Thermodesulfobacteriota</taxon>
        <taxon>Desulfuromonadia</taxon>
        <taxon>Desulfuromonadales</taxon>
        <taxon>Geothermobacteraceae</taxon>
        <taxon>Geothermobacter</taxon>
    </lineage>
</organism>
<accession>A0A5D3WLF3</accession>
<evidence type="ECO:0000313" key="4">
    <source>
        <dbReference type="Proteomes" id="UP000324159"/>
    </source>
</evidence>
<dbReference type="InterPro" id="IPR050902">
    <property type="entry name" value="ABC_Transporter_SBP"/>
</dbReference>
<sequence length="261" mass="28927">MFRLLLVLLLFCFSTEAAAAKRIVLLAPAAGDILLKLGAEDQVVGVTRSLREFPRARRVGSHIRPNLEIIRSLAPDLLIISSNRFFSEQMAAVVGAPVFTYHPRTLDEILQQIGELAALLDKMDAGRQLIARQQQKLAAIKPLATSPKVIFEVTAMPLMVAGSSNIVADIVARAGGVLLAPGRRKLVRFNPESVLAHQPDIYIYQVGPMNQNPIPPGKRGPLNRLRARFLRVDELQFSRANTRSFDNVLMLNRYFREANNG</sequence>
<dbReference type="PANTHER" id="PTHR30535">
    <property type="entry name" value="VITAMIN B12-BINDING PROTEIN"/>
    <property type="match status" value="1"/>
</dbReference>
<proteinExistence type="predicted"/>
<dbReference type="Pfam" id="PF01497">
    <property type="entry name" value="Peripla_BP_2"/>
    <property type="match status" value="1"/>
</dbReference>
<gene>
    <name evidence="3" type="ORF">EDC39_103110</name>
</gene>
<dbReference type="RefSeq" id="WP_148895190.1">
    <property type="nucleotide sequence ID" value="NZ_VNIB01000003.1"/>
</dbReference>